<evidence type="ECO:0000313" key="3">
    <source>
        <dbReference type="Proteomes" id="UP000887013"/>
    </source>
</evidence>
<accession>A0A8X6QJ79</accession>
<feature type="region of interest" description="Disordered" evidence="1">
    <location>
        <begin position="1"/>
        <end position="88"/>
    </location>
</feature>
<dbReference type="Proteomes" id="UP000887013">
    <property type="component" value="Unassembled WGS sequence"/>
</dbReference>
<sequence>MVVDPRPWAIRKTPDTTNTPAFELNHLPLEGKKSPLPFRRGGLTQSPNPRVTLAREWNSPRRPIYADNGPATEIGEMDSLASENKDYG</sequence>
<dbReference type="EMBL" id="BMAW01032986">
    <property type="protein sequence ID" value="GFU28166.1"/>
    <property type="molecule type" value="Genomic_DNA"/>
</dbReference>
<dbReference type="AlphaFoldDB" id="A0A8X6QJ79"/>
<comment type="caution">
    <text evidence="2">The sequence shown here is derived from an EMBL/GenBank/DDBJ whole genome shotgun (WGS) entry which is preliminary data.</text>
</comment>
<keyword evidence="3" id="KW-1185">Reference proteome</keyword>
<reference evidence="2" key="1">
    <citation type="submission" date="2020-08" db="EMBL/GenBank/DDBJ databases">
        <title>Multicomponent nature underlies the extraordinary mechanical properties of spider dragline silk.</title>
        <authorList>
            <person name="Kono N."/>
            <person name="Nakamura H."/>
            <person name="Mori M."/>
            <person name="Yoshida Y."/>
            <person name="Ohtoshi R."/>
            <person name="Malay A.D."/>
            <person name="Moran D.A.P."/>
            <person name="Tomita M."/>
            <person name="Numata K."/>
            <person name="Arakawa K."/>
        </authorList>
    </citation>
    <scope>NUCLEOTIDE SEQUENCE</scope>
</reference>
<proteinExistence type="predicted"/>
<protein>
    <submittedName>
        <fullName evidence="2">Uncharacterized protein</fullName>
    </submittedName>
</protein>
<evidence type="ECO:0000256" key="1">
    <source>
        <dbReference type="SAM" id="MobiDB-lite"/>
    </source>
</evidence>
<gene>
    <name evidence="2" type="ORF">NPIL_451531</name>
</gene>
<organism evidence="2 3">
    <name type="scientific">Nephila pilipes</name>
    <name type="common">Giant wood spider</name>
    <name type="synonym">Nephila maculata</name>
    <dbReference type="NCBI Taxonomy" id="299642"/>
    <lineage>
        <taxon>Eukaryota</taxon>
        <taxon>Metazoa</taxon>
        <taxon>Ecdysozoa</taxon>
        <taxon>Arthropoda</taxon>
        <taxon>Chelicerata</taxon>
        <taxon>Arachnida</taxon>
        <taxon>Araneae</taxon>
        <taxon>Araneomorphae</taxon>
        <taxon>Entelegynae</taxon>
        <taxon>Araneoidea</taxon>
        <taxon>Nephilidae</taxon>
        <taxon>Nephila</taxon>
    </lineage>
</organism>
<evidence type="ECO:0000313" key="2">
    <source>
        <dbReference type="EMBL" id="GFU28166.1"/>
    </source>
</evidence>
<name>A0A8X6QJ79_NEPPI</name>